<dbReference type="Gene3D" id="2.40.110.10">
    <property type="entry name" value="Butyryl-CoA Dehydrogenase, subunit A, domain 2"/>
    <property type="match status" value="1"/>
</dbReference>
<dbReference type="InterPro" id="IPR037069">
    <property type="entry name" value="AcylCoA_DH/ox_N_sf"/>
</dbReference>
<dbReference type="GO" id="GO:0033539">
    <property type="term" value="P:fatty acid beta-oxidation using acyl-CoA dehydrogenase"/>
    <property type="evidence" value="ECO:0007669"/>
    <property type="project" value="TreeGrafter"/>
</dbReference>
<accession>A0A371B9P0</accession>
<dbReference type="GO" id="GO:0003995">
    <property type="term" value="F:acyl-CoA dehydrogenase activity"/>
    <property type="evidence" value="ECO:0007669"/>
    <property type="project" value="TreeGrafter"/>
</dbReference>
<name>A0A371B9P0_9BRAD</name>
<sequence length="422" mass="44839">MLTEESDMLKASAEKSIGKARTNWVDLAREVAPRLRNFAAENEASGQLTPPSLDLLRECGFFGLLAARPLGGAEAKPDEALEVYETLCEADAAAGWVVMACNVATGSASGYLPDAGAEKVFGAGIPIIAGNGGPFGRADVDGKGYRVSGRWSYGSGVLHSTWIHTGARVFENGKPRINPATGQPEVRTFILPTQQARLLGNWDVLGLRATGSVDYELDNVAVPQEFTHSPDANIALRGGNLFRLGVVGMSPLGHTGAALGIARRALSELAELADSSGGRPSRLAIQGGDSQFQESFGLAEAQLRSARAFCYETWRDVAKTLDDGQPVQTRQYTLMRLALIHVTNVAADICSFAYKTAGGVSLRSTALQRCFRDMFSASQHRLVSNSFARDCAQDLLGLAGNKVWAIRGLVDPPAEARSLGGA</sequence>
<dbReference type="Gene3D" id="1.20.140.10">
    <property type="entry name" value="Butyryl-CoA Dehydrogenase, subunit A, domain 3"/>
    <property type="match status" value="1"/>
</dbReference>
<dbReference type="InterPro" id="IPR046373">
    <property type="entry name" value="Acyl-CoA_Oxase/DH_mid-dom_sf"/>
</dbReference>
<proteinExistence type="predicted"/>
<dbReference type="AlphaFoldDB" id="A0A371B9P0"/>
<feature type="domain" description="Acyl-CoA dehydrogenase C-terminal" evidence="2">
    <location>
        <begin position="253"/>
        <end position="384"/>
    </location>
</feature>
<dbReference type="PANTHER" id="PTHR48083:SF5">
    <property type="entry name" value="NRGC PROTEIN"/>
    <property type="match status" value="1"/>
</dbReference>
<keyword evidence="4" id="KW-1185">Reference proteome</keyword>
<dbReference type="SUPFAM" id="SSF56645">
    <property type="entry name" value="Acyl-CoA dehydrogenase NM domain-like"/>
    <property type="match status" value="1"/>
</dbReference>
<dbReference type="InterPro" id="IPR013107">
    <property type="entry name" value="Acyl-CoA_DH_C"/>
</dbReference>
<dbReference type="InterPro" id="IPR036250">
    <property type="entry name" value="AcylCo_DH-like_C"/>
</dbReference>
<organism evidence="3 4">
    <name type="scientific">Undibacter mobilis</name>
    <dbReference type="NCBI Taxonomy" id="2292256"/>
    <lineage>
        <taxon>Bacteria</taxon>
        <taxon>Pseudomonadati</taxon>
        <taxon>Pseudomonadota</taxon>
        <taxon>Alphaproteobacteria</taxon>
        <taxon>Hyphomicrobiales</taxon>
        <taxon>Nitrobacteraceae</taxon>
        <taxon>Undibacter</taxon>
    </lineage>
</organism>
<protein>
    <submittedName>
        <fullName evidence="3">Acyl-CoA dehydrogenase</fullName>
    </submittedName>
</protein>
<keyword evidence="1" id="KW-0560">Oxidoreductase</keyword>
<dbReference type="Gene3D" id="1.10.540.10">
    <property type="entry name" value="Acyl-CoA dehydrogenase/oxidase, N-terminal domain"/>
    <property type="match status" value="1"/>
</dbReference>
<gene>
    <name evidence="3" type="ORF">DXH78_06695</name>
</gene>
<evidence type="ECO:0000313" key="3">
    <source>
        <dbReference type="EMBL" id="RDV04296.1"/>
    </source>
</evidence>
<dbReference type="InterPro" id="IPR050741">
    <property type="entry name" value="Acyl-CoA_dehydrogenase"/>
</dbReference>
<dbReference type="PANTHER" id="PTHR48083">
    <property type="entry name" value="MEDIUM-CHAIN SPECIFIC ACYL-COA DEHYDROGENASE, MITOCHONDRIAL-RELATED"/>
    <property type="match status" value="1"/>
</dbReference>
<dbReference type="EMBL" id="QRGO01000001">
    <property type="protein sequence ID" value="RDV04296.1"/>
    <property type="molecule type" value="Genomic_DNA"/>
</dbReference>
<evidence type="ECO:0000313" key="4">
    <source>
        <dbReference type="Proteomes" id="UP000263993"/>
    </source>
</evidence>
<evidence type="ECO:0000256" key="1">
    <source>
        <dbReference type="ARBA" id="ARBA00023002"/>
    </source>
</evidence>
<dbReference type="Pfam" id="PF08028">
    <property type="entry name" value="Acyl-CoA_dh_2"/>
    <property type="match status" value="1"/>
</dbReference>
<dbReference type="PIRSF" id="PIRSF016578">
    <property type="entry name" value="HsaA"/>
    <property type="match status" value="1"/>
</dbReference>
<dbReference type="SUPFAM" id="SSF47203">
    <property type="entry name" value="Acyl-CoA dehydrogenase C-terminal domain-like"/>
    <property type="match status" value="1"/>
</dbReference>
<reference evidence="4" key="1">
    <citation type="submission" date="2018-08" db="EMBL/GenBank/DDBJ databases">
        <authorList>
            <person name="Kim S.-J."/>
            <person name="Jung G.-Y."/>
        </authorList>
    </citation>
    <scope>NUCLEOTIDE SEQUENCE [LARGE SCALE GENOMIC DNA]</scope>
    <source>
        <strain evidence="4">GY_H</strain>
    </source>
</reference>
<dbReference type="Proteomes" id="UP000263993">
    <property type="component" value="Unassembled WGS sequence"/>
</dbReference>
<dbReference type="InterPro" id="IPR009100">
    <property type="entry name" value="AcylCoA_DH/oxidase_NM_dom_sf"/>
</dbReference>
<dbReference type="GO" id="GO:0050660">
    <property type="term" value="F:flavin adenine dinucleotide binding"/>
    <property type="evidence" value="ECO:0007669"/>
    <property type="project" value="InterPro"/>
</dbReference>
<comment type="caution">
    <text evidence="3">The sequence shown here is derived from an EMBL/GenBank/DDBJ whole genome shotgun (WGS) entry which is preliminary data.</text>
</comment>
<dbReference type="GO" id="GO:0005737">
    <property type="term" value="C:cytoplasm"/>
    <property type="evidence" value="ECO:0007669"/>
    <property type="project" value="TreeGrafter"/>
</dbReference>
<evidence type="ECO:0000259" key="2">
    <source>
        <dbReference type="Pfam" id="PF08028"/>
    </source>
</evidence>